<comment type="similarity">
    <text evidence="2">Belongs to the D-isomer specific 2-hydroxyacid dehydrogenase family.</text>
</comment>
<dbReference type="FunFam" id="3.40.50.720:FF:000021">
    <property type="entry name" value="D-3-phosphoglycerate dehydrogenase"/>
    <property type="match status" value="1"/>
</dbReference>
<dbReference type="InterPro" id="IPR029009">
    <property type="entry name" value="ASB_dom_sf"/>
</dbReference>
<dbReference type="SUPFAM" id="SSF55021">
    <property type="entry name" value="ACT-like"/>
    <property type="match status" value="1"/>
</dbReference>
<dbReference type="GO" id="GO:0006564">
    <property type="term" value="P:L-serine biosynthetic process"/>
    <property type="evidence" value="ECO:0007669"/>
    <property type="project" value="UniProtKB-KW"/>
</dbReference>
<evidence type="ECO:0000256" key="6">
    <source>
        <dbReference type="ARBA" id="ARBA00023027"/>
    </source>
</evidence>
<keyword evidence="7" id="KW-0718">Serine biosynthesis</keyword>
<dbReference type="InterPro" id="IPR036291">
    <property type="entry name" value="NAD(P)-bd_dom_sf"/>
</dbReference>
<dbReference type="PANTHER" id="PTHR42789:SF1">
    <property type="entry name" value="D-ISOMER SPECIFIC 2-HYDROXYACID DEHYDROGENASE FAMILY PROTEIN (AFU_ORTHOLOGUE AFUA_6G10090)"/>
    <property type="match status" value="1"/>
</dbReference>
<gene>
    <name evidence="10" type="ORF">ASZ90_010875</name>
</gene>
<dbReference type="InterPro" id="IPR050857">
    <property type="entry name" value="D-2-hydroxyacid_DH"/>
</dbReference>
<name>A0A0W8FET7_9ZZZZ</name>
<dbReference type="Pfam" id="PF00389">
    <property type="entry name" value="2-Hacid_dh"/>
    <property type="match status" value="1"/>
</dbReference>
<dbReference type="EMBL" id="LNQE01001294">
    <property type="protein sequence ID" value="KUG19413.1"/>
    <property type="molecule type" value="Genomic_DNA"/>
</dbReference>
<dbReference type="PROSITE" id="PS51671">
    <property type="entry name" value="ACT"/>
    <property type="match status" value="1"/>
</dbReference>
<evidence type="ECO:0000256" key="8">
    <source>
        <dbReference type="ARBA" id="ARBA00048731"/>
    </source>
</evidence>
<dbReference type="InterPro" id="IPR006236">
    <property type="entry name" value="PGDH"/>
</dbReference>
<dbReference type="Pfam" id="PF01842">
    <property type="entry name" value="ACT"/>
    <property type="match status" value="1"/>
</dbReference>
<evidence type="ECO:0000256" key="7">
    <source>
        <dbReference type="ARBA" id="ARBA00023299"/>
    </source>
</evidence>
<dbReference type="GO" id="GO:0051287">
    <property type="term" value="F:NAD binding"/>
    <property type="evidence" value="ECO:0007669"/>
    <property type="project" value="InterPro"/>
</dbReference>
<evidence type="ECO:0000256" key="1">
    <source>
        <dbReference type="ARBA" id="ARBA00005216"/>
    </source>
</evidence>
<dbReference type="InterPro" id="IPR006140">
    <property type="entry name" value="D-isomer_DH_NAD-bd"/>
</dbReference>
<dbReference type="InterPro" id="IPR029753">
    <property type="entry name" value="D-isomer_DH_CS"/>
</dbReference>
<organism evidence="10">
    <name type="scientific">hydrocarbon metagenome</name>
    <dbReference type="NCBI Taxonomy" id="938273"/>
    <lineage>
        <taxon>unclassified sequences</taxon>
        <taxon>metagenomes</taxon>
        <taxon>ecological metagenomes</taxon>
    </lineage>
</organism>
<dbReference type="SUPFAM" id="SSF52283">
    <property type="entry name" value="Formate/glycerate dehydrogenase catalytic domain-like"/>
    <property type="match status" value="1"/>
</dbReference>
<evidence type="ECO:0000256" key="5">
    <source>
        <dbReference type="ARBA" id="ARBA00023002"/>
    </source>
</evidence>
<keyword evidence="7" id="KW-0028">Amino-acid biosynthesis</keyword>
<evidence type="ECO:0000256" key="4">
    <source>
        <dbReference type="ARBA" id="ARBA00021582"/>
    </source>
</evidence>
<evidence type="ECO:0000313" key="10">
    <source>
        <dbReference type="EMBL" id="KUG19413.1"/>
    </source>
</evidence>
<dbReference type="SUPFAM" id="SSF143548">
    <property type="entry name" value="Serine metabolism enzymes domain"/>
    <property type="match status" value="1"/>
</dbReference>
<dbReference type="EC" id="1.1.1.95" evidence="3"/>
<dbReference type="Gene3D" id="3.30.1330.90">
    <property type="entry name" value="D-3-phosphoglycerate dehydrogenase, domain 3"/>
    <property type="match status" value="1"/>
</dbReference>
<dbReference type="Gene3D" id="3.30.70.260">
    <property type="match status" value="1"/>
</dbReference>
<comment type="pathway">
    <text evidence="1">Amino-acid biosynthesis; L-serine biosynthesis; L-serine from 3-phospho-D-glycerate: step 1/3.</text>
</comment>
<dbReference type="InterPro" id="IPR002912">
    <property type="entry name" value="ACT_dom"/>
</dbReference>
<proteinExistence type="inferred from homology"/>
<reference evidence="10" key="1">
    <citation type="journal article" date="2015" name="Proc. Natl. Acad. Sci. U.S.A.">
        <title>Networks of energetic and metabolic interactions define dynamics in microbial communities.</title>
        <authorList>
            <person name="Embree M."/>
            <person name="Liu J.K."/>
            <person name="Al-Bassam M.M."/>
            <person name="Zengler K."/>
        </authorList>
    </citation>
    <scope>NUCLEOTIDE SEQUENCE</scope>
</reference>
<evidence type="ECO:0000256" key="2">
    <source>
        <dbReference type="ARBA" id="ARBA00005854"/>
    </source>
</evidence>
<sequence length="532" mass="57805">MGYNMNYRVLVSDPLAEEGIDILREFCDVDVRCDLTEDQIVEIIKDYDAILVRSGTMVTARIIEAGERLKFIGRAGAGVDNIDCDAATRRGIIVANAPEGNTLAATEHTMAMMLSLARNIPQANSSLKKKEWKRSKFMGIELNEKTLGIVGLGRIGREVAKRARAMEMKCVAYDPFISRERASQVGVELMSLEELFRVSDVITLHTPLIQETYHVINAESIASMKDGVRIINCARGGIIDEQALADAVRSGKVAGAAVDVFEDEPPMNSPLLGLDGVIATPHLGASTIEAQKNVAVSIARQCISVLSGGAAKYVVNAPMVPPEQQEMIEPYARLVEKMGRLLIQLVEGRLESIEITYGGEVADMQANTRFITRIALKGLLDPILQLPVNIVNAEFVARERGIRVSETLTEEAHGFKNIITLAVKTDRMTESVSGSMSGPSRPRIVAIGEYRTDMTPGGDVVISRHTDKPGVIGRVATILGQVNINIAGMQVGRNMPGEEAVMVLNVDSAVPNEAMQQIRQVDGIKTAKYAKI</sequence>
<dbReference type="GO" id="GO:0004617">
    <property type="term" value="F:phosphoglycerate dehydrogenase activity"/>
    <property type="evidence" value="ECO:0007669"/>
    <property type="project" value="UniProtKB-EC"/>
</dbReference>
<dbReference type="GO" id="GO:0009536">
    <property type="term" value="C:plastid"/>
    <property type="evidence" value="ECO:0007669"/>
    <property type="project" value="UniProtKB-ARBA"/>
</dbReference>
<dbReference type="CDD" id="cd04902">
    <property type="entry name" value="ACT_3PGDH-xct"/>
    <property type="match status" value="1"/>
</dbReference>
<dbReference type="FunFam" id="3.30.1330.90:FF:000003">
    <property type="entry name" value="D-3-phosphoglycerate dehydrogenase"/>
    <property type="match status" value="1"/>
</dbReference>
<protein>
    <recommendedName>
        <fullName evidence="4">D-3-phosphoglycerate dehydrogenase</fullName>
        <ecNumber evidence="3">1.1.1.95</ecNumber>
    </recommendedName>
</protein>
<dbReference type="NCBIfam" id="TIGR01327">
    <property type="entry name" value="PGDH"/>
    <property type="match status" value="1"/>
</dbReference>
<dbReference type="CDD" id="cd12173">
    <property type="entry name" value="PGDH_4"/>
    <property type="match status" value="1"/>
</dbReference>
<dbReference type="Pfam" id="PF02826">
    <property type="entry name" value="2-Hacid_dh_C"/>
    <property type="match status" value="1"/>
</dbReference>
<comment type="catalytic activity">
    <reaction evidence="8">
        <text>(2R)-3-phosphoglycerate + NAD(+) = 3-phosphooxypyruvate + NADH + H(+)</text>
        <dbReference type="Rhea" id="RHEA:12641"/>
        <dbReference type="ChEBI" id="CHEBI:15378"/>
        <dbReference type="ChEBI" id="CHEBI:18110"/>
        <dbReference type="ChEBI" id="CHEBI:57540"/>
        <dbReference type="ChEBI" id="CHEBI:57945"/>
        <dbReference type="ChEBI" id="CHEBI:58272"/>
        <dbReference type="EC" id="1.1.1.95"/>
    </reaction>
</comment>
<dbReference type="InterPro" id="IPR006139">
    <property type="entry name" value="D-isomer_2_OHA_DH_cat_dom"/>
</dbReference>
<dbReference type="InterPro" id="IPR045865">
    <property type="entry name" value="ACT-like_dom_sf"/>
</dbReference>
<feature type="domain" description="ACT" evidence="9">
    <location>
        <begin position="460"/>
        <end position="532"/>
    </location>
</feature>
<accession>A0A0W8FET7</accession>
<dbReference type="Gene3D" id="3.40.50.720">
    <property type="entry name" value="NAD(P)-binding Rossmann-like Domain"/>
    <property type="match status" value="2"/>
</dbReference>
<evidence type="ECO:0000259" key="9">
    <source>
        <dbReference type="PROSITE" id="PS51671"/>
    </source>
</evidence>
<evidence type="ECO:0000256" key="3">
    <source>
        <dbReference type="ARBA" id="ARBA00013143"/>
    </source>
</evidence>
<keyword evidence="5 10" id="KW-0560">Oxidoreductase</keyword>
<dbReference type="PANTHER" id="PTHR42789">
    <property type="entry name" value="D-ISOMER SPECIFIC 2-HYDROXYACID DEHYDROGENASE FAMILY PROTEIN (AFU_ORTHOLOGUE AFUA_6G10090)"/>
    <property type="match status" value="1"/>
</dbReference>
<dbReference type="InterPro" id="IPR045626">
    <property type="entry name" value="PGDH_ASB_dom"/>
</dbReference>
<dbReference type="FunFam" id="3.30.70.260:FF:000008">
    <property type="entry name" value="D-3-phosphoglycerate dehydrogenase, chloroplastic"/>
    <property type="match status" value="1"/>
</dbReference>
<dbReference type="PROSITE" id="PS00671">
    <property type="entry name" value="D_2_HYDROXYACID_DH_3"/>
    <property type="match status" value="1"/>
</dbReference>
<dbReference type="SUPFAM" id="SSF51735">
    <property type="entry name" value="NAD(P)-binding Rossmann-fold domains"/>
    <property type="match status" value="1"/>
</dbReference>
<dbReference type="AlphaFoldDB" id="A0A0W8FET7"/>
<dbReference type="UniPathway" id="UPA00135">
    <property type="reaction ID" value="UER00196"/>
</dbReference>
<dbReference type="PROSITE" id="PS00670">
    <property type="entry name" value="D_2_HYDROXYACID_DH_2"/>
    <property type="match status" value="1"/>
</dbReference>
<keyword evidence="6" id="KW-0520">NAD</keyword>
<comment type="caution">
    <text evidence="10">The sequence shown here is derived from an EMBL/GenBank/DDBJ whole genome shotgun (WGS) entry which is preliminary data.</text>
</comment>
<dbReference type="Pfam" id="PF19304">
    <property type="entry name" value="PGDH_inter"/>
    <property type="match status" value="1"/>
</dbReference>